<reference evidence="2" key="1">
    <citation type="submission" date="2022-06" db="EMBL/GenBank/DDBJ databases">
        <title>Genome public.</title>
        <authorList>
            <person name="Sun Q."/>
        </authorList>
    </citation>
    <scope>NUCLEOTIDE SEQUENCE</scope>
    <source>
        <strain evidence="2">CWNU-1</strain>
    </source>
</reference>
<dbReference type="EMBL" id="JAMQAW010000011">
    <property type="protein sequence ID" value="MCM2389721.1"/>
    <property type="molecule type" value="Genomic_DNA"/>
</dbReference>
<feature type="region of interest" description="Disordered" evidence="1">
    <location>
        <begin position="254"/>
        <end position="298"/>
    </location>
</feature>
<protein>
    <submittedName>
        <fullName evidence="2">Uncharacterized protein</fullName>
    </submittedName>
</protein>
<gene>
    <name evidence="2" type="ORF">NBG84_15735</name>
</gene>
<sequence>MSTRIGISGQTTSAAAWAWPVDLAGFDRRGLLTEAEAGTLQNLGIEQIRRGGLTASAPLLRPAARVVRPLADCLEALHWSPDQHQRRFARDAAELILVRCGALRRAFWGWSEQDWVDLIDADGAEFRRSWGGQIGPNARPFVIAYAYLLGGFTAFDRLGRFRRSSLAHRVFGAGCVEDAVRHVCKILAEWGYRRDAERLTSVICQVLLLNRSPYLEDLSTDAFATLRVHPAMSGQWGKDLYGLHRAVAALGYAEPPPSGHTSGPAAMEGVPARGRTGSSAGTRRRPSRPRSATATAACSPISAAGWPLSTLRIPNLDSGPARPARPGSPRWTG</sequence>
<evidence type="ECO:0000313" key="3">
    <source>
        <dbReference type="Proteomes" id="UP001431429"/>
    </source>
</evidence>
<feature type="region of interest" description="Disordered" evidence="1">
    <location>
        <begin position="311"/>
        <end position="333"/>
    </location>
</feature>
<organism evidence="2 3">
    <name type="scientific">Streptomyces albipurpureus</name>
    <dbReference type="NCBI Taxonomy" id="2897419"/>
    <lineage>
        <taxon>Bacteria</taxon>
        <taxon>Bacillati</taxon>
        <taxon>Actinomycetota</taxon>
        <taxon>Actinomycetes</taxon>
        <taxon>Kitasatosporales</taxon>
        <taxon>Streptomycetaceae</taxon>
        <taxon>Streptomyces</taxon>
    </lineage>
</organism>
<name>A0ABT0UNB9_9ACTN</name>
<comment type="caution">
    <text evidence="2">The sequence shown here is derived from an EMBL/GenBank/DDBJ whole genome shotgun (WGS) entry which is preliminary data.</text>
</comment>
<keyword evidence="3" id="KW-1185">Reference proteome</keyword>
<feature type="compositionally biased region" description="Low complexity" evidence="1">
    <location>
        <begin position="318"/>
        <end position="333"/>
    </location>
</feature>
<dbReference type="RefSeq" id="WP_250920055.1">
    <property type="nucleotide sequence ID" value="NZ_JAMQAW010000011.1"/>
</dbReference>
<evidence type="ECO:0000313" key="2">
    <source>
        <dbReference type="EMBL" id="MCM2389721.1"/>
    </source>
</evidence>
<evidence type="ECO:0000256" key="1">
    <source>
        <dbReference type="SAM" id="MobiDB-lite"/>
    </source>
</evidence>
<feature type="compositionally biased region" description="Low complexity" evidence="1">
    <location>
        <begin position="272"/>
        <end position="281"/>
    </location>
</feature>
<accession>A0ABT0UNB9</accession>
<proteinExistence type="predicted"/>
<dbReference type="Proteomes" id="UP001431429">
    <property type="component" value="Unassembled WGS sequence"/>
</dbReference>